<keyword evidence="8" id="KW-0963">Cytoplasm</keyword>
<evidence type="ECO:0000256" key="6">
    <source>
        <dbReference type="ARBA" id="ARBA00047615"/>
    </source>
</evidence>
<reference evidence="10 11" key="1">
    <citation type="submission" date="2018-08" db="EMBL/GenBank/DDBJ databases">
        <title>Wenzhouxiangella salilacus sp. nov., a novel bacterium isolated from a saline lake in Xinjiang Province, China.</title>
        <authorList>
            <person name="Han S."/>
        </authorList>
    </citation>
    <scope>NUCLEOTIDE SEQUENCE [LARGE SCALE GENOMIC DNA]</scope>
    <source>
        <strain evidence="10 11">XDB06</strain>
    </source>
</reference>
<evidence type="ECO:0000256" key="7">
    <source>
        <dbReference type="ARBA" id="ARBA00048478"/>
    </source>
</evidence>
<comment type="catalytic activity">
    <reaction evidence="6 8">
        <text>dCMP + ATP = dCDP + ADP</text>
        <dbReference type="Rhea" id="RHEA:25094"/>
        <dbReference type="ChEBI" id="CHEBI:30616"/>
        <dbReference type="ChEBI" id="CHEBI:57566"/>
        <dbReference type="ChEBI" id="CHEBI:58593"/>
        <dbReference type="ChEBI" id="CHEBI:456216"/>
        <dbReference type="EC" id="2.7.4.25"/>
    </reaction>
</comment>
<comment type="subcellular location">
    <subcellularLocation>
        <location evidence="8">Cytoplasm</location>
    </subcellularLocation>
</comment>
<accession>A0A3E1K9Q2</accession>
<dbReference type="Proteomes" id="UP000260351">
    <property type="component" value="Unassembled WGS sequence"/>
</dbReference>
<keyword evidence="5 8" id="KW-0067">ATP-binding</keyword>
<comment type="caution">
    <text evidence="10">The sequence shown here is derived from an EMBL/GenBank/DDBJ whole genome shotgun (WGS) entry which is preliminary data.</text>
</comment>
<dbReference type="RefSeq" id="WP_116650282.1">
    <property type="nucleotide sequence ID" value="NZ_QUZK01000027.1"/>
</dbReference>
<dbReference type="Gene3D" id="3.40.50.300">
    <property type="entry name" value="P-loop containing nucleotide triphosphate hydrolases"/>
    <property type="match status" value="1"/>
</dbReference>
<comment type="similarity">
    <text evidence="1 8">Belongs to the cytidylate kinase family. Type 1 subfamily.</text>
</comment>
<keyword evidence="3 8" id="KW-0547">Nucleotide-binding</keyword>
<organism evidence="10 11">
    <name type="scientific">Wenzhouxiangella sediminis</name>
    <dbReference type="NCBI Taxonomy" id="1792836"/>
    <lineage>
        <taxon>Bacteria</taxon>
        <taxon>Pseudomonadati</taxon>
        <taxon>Pseudomonadota</taxon>
        <taxon>Gammaproteobacteria</taxon>
        <taxon>Chromatiales</taxon>
        <taxon>Wenzhouxiangellaceae</taxon>
        <taxon>Wenzhouxiangella</taxon>
    </lineage>
</organism>
<dbReference type="NCBIfam" id="TIGR00017">
    <property type="entry name" value="cmk"/>
    <property type="match status" value="1"/>
</dbReference>
<dbReference type="AlphaFoldDB" id="A0A3E1K9Q2"/>
<dbReference type="HAMAP" id="MF_00238">
    <property type="entry name" value="Cytidyl_kinase_type1"/>
    <property type="match status" value="1"/>
</dbReference>
<dbReference type="GO" id="GO:0036430">
    <property type="term" value="F:CMP kinase activity"/>
    <property type="evidence" value="ECO:0007669"/>
    <property type="project" value="RHEA"/>
</dbReference>
<dbReference type="EMBL" id="QUZK01000027">
    <property type="protein sequence ID" value="RFF30909.1"/>
    <property type="molecule type" value="Genomic_DNA"/>
</dbReference>
<evidence type="ECO:0000256" key="2">
    <source>
        <dbReference type="ARBA" id="ARBA00022679"/>
    </source>
</evidence>
<dbReference type="InterPro" id="IPR011994">
    <property type="entry name" value="Cytidylate_kinase_dom"/>
</dbReference>
<dbReference type="GO" id="GO:0005737">
    <property type="term" value="C:cytoplasm"/>
    <property type="evidence" value="ECO:0007669"/>
    <property type="project" value="UniProtKB-SubCell"/>
</dbReference>
<evidence type="ECO:0000256" key="4">
    <source>
        <dbReference type="ARBA" id="ARBA00022777"/>
    </source>
</evidence>
<dbReference type="InterPro" id="IPR003136">
    <property type="entry name" value="Cytidylate_kin"/>
</dbReference>
<name>A0A3E1K9Q2_9GAMM</name>
<dbReference type="OrthoDB" id="9807434at2"/>
<feature type="domain" description="Cytidylate kinase" evidence="9">
    <location>
        <begin position="13"/>
        <end position="224"/>
    </location>
</feature>
<dbReference type="GO" id="GO:0036431">
    <property type="term" value="F:dCMP kinase activity"/>
    <property type="evidence" value="ECO:0007669"/>
    <property type="project" value="InterPro"/>
</dbReference>
<feature type="binding site" evidence="8">
    <location>
        <begin position="16"/>
        <end position="24"/>
    </location>
    <ligand>
        <name>ATP</name>
        <dbReference type="ChEBI" id="CHEBI:30616"/>
    </ligand>
</feature>
<keyword evidence="2 8" id="KW-0808">Transferase</keyword>
<dbReference type="GO" id="GO:0005524">
    <property type="term" value="F:ATP binding"/>
    <property type="evidence" value="ECO:0007669"/>
    <property type="project" value="UniProtKB-UniRule"/>
</dbReference>
<keyword evidence="11" id="KW-1185">Reference proteome</keyword>
<evidence type="ECO:0000313" key="11">
    <source>
        <dbReference type="Proteomes" id="UP000260351"/>
    </source>
</evidence>
<evidence type="ECO:0000259" key="9">
    <source>
        <dbReference type="Pfam" id="PF02224"/>
    </source>
</evidence>
<evidence type="ECO:0000256" key="3">
    <source>
        <dbReference type="ARBA" id="ARBA00022741"/>
    </source>
</evidence>
<gene>
    <name evidence="8" type="primary">cmk</name>
    <name evidence="10" type="ORF">DZC52_06295</name>
</gene>
<evidence type="ECO:0000256" key="5">
    <source>
        <dbReference type="ARBA" id="ARBA00022840"/>
    </source>
</evidence>
<dbReference type="Pfam" id="PF02224">
    <property type="entry name" value="Cytidylate_kin"/>
    <property type="match status" value="1"/>
</dbReference>
<dbReference type="SUPFAM" id="SSF52540">
    <property type="entry name" value="P-loop containing nucleoside triphosphate hydrolases"/>
    <property type="match status" value="1"/>
</dbReference>
<sequence length="230" mass="25027">MSDVSDSSVPVLTIDGPSGAGKGAVSAIVAERLGWHLLDSGAVYRAVALAALDRRVDPEDDLALVSLCENLDLQFQSSEDGIAVLLEGRPVDERLRSEAVSVMASRVASRPAVRRALLGLQQQFRRPPGLVADGRDMGTVVFPDAPVKVFLDASVEERARRRHKQLKEKGESVKFSRLFHDLAERDRRDRERAVSPTVPAPDAAVIDSTELTLEQVVERILDLAAESARS</sequence>
<evidence type="ECO:0000313" key="10">
    <source>
        <dbReference type="EMBL" id="RFF30909.1"/>
    </source>
</evidence>
<dbReference type="EC" id="2.7.4.25" evidence="8"/>
<comment type="catalytic activity">
    <reaction evidence="7 8">
        <text>CMP + ATP = CDP + ADP</text>
        <dbReference type="Rhea" id="RHEA:11600"/>
        <dbReference type="ChEBI" id="CHEBI:30616"/>
        <dbReference type="ChEBI" id="CHEBI:58069"/>
        <dbReference type="ChEBI" id="CHEBI:60377"/>
        <dbReference type="ChEBI" id="CHEBI:456216"/>
        <dbReference type="EC" id="2.7.4.25"/>
    </reaction>
</comment>
<proteinExistence type="inferred from homology"/>
<dbReference type="CDD" id="cd02020">
    <property type="entry name" value="CMPK"/>
    <property type="match status" value="1"/>
</dbReference>
<protein>
    <recommendedName>
        <fullName evidence="8">Cytidylate kinase</fullName>
        <shortName evidence="8">CK</shortName>
        <ecNumber evidence="8">2.7.4.25</ecNumber>
    </recommendedName>
    <alternativeName>
        <fullName evidence="8">Cytidine monophosphate kinase</fullName>
        <shortName evidence="8">CMP kinase</shortName>
    </alternativeName>
</protein>
<evidence type="ECO:0000256" key="8">
    <source>
        <dbReference type="HAMAP-Rule" id="MF_00238"/>
    </source>
</evidence>
<dbReference type="GO" id="GO:0006220">
    <property type="term" value="P:pyrimidine nucleotide metabolic process"/>
    <property type="evidence" value="ECO:0007669"/>
    <property type="project" value="UniProtKB-UniRule"/>
</dbReference>
<dbReference type="InterPro" id="IPR027417">
    <property type="entry name" value="P-loop_NTPase"/>
</dbReference>
<keyword evidence="4 8" id="KW-0418">Kinase</keyword>
<evidence type="ECO:0000256" key="1">
    <source>
        <dbReference type="ARBA" id="ARBA00009427"/>
    </source>
</evidence>